<proteinExistence type="predicted"/>
<dbReference type="RefSeq" id="WP_284252826.1">
    <property type="nucleotide sequence ID" value="NZ_BAAAQO010000003.1"/>
</dbReference>
<keyword evidence="3" id="KW-1185">Reference proteome</keyword>
<reference evidence="3" key="1">
    <citation type="journal article" date="2019" name="Int. J. Syst. Evol. Microbiol.">
        <title>The Global Catalogue of Microorganisms (GCM) 10K type strain sequencing project: providing services to taxonomists for standard genome sequencing and annotation.</title>
        <authorList>
            <consortium name="The Broad Institute Genomics Platform"/>
            <consortium name="The Broad Institute Genome Sequencing Center for Infectious Disease"/>
            <person name="Wu L."/>
            <person name="Ma J."/>
        </authorList>
    </citation>
    <scope>NUCLEOTIDE SEQUENCE [LARGE SCALE GENOMIC DNA]</scope>
    <source>
        <strain evidence="3">NBRC 108894</strain>
    </source>
</reference>
<sequence length="136" mass="14257">MSLPNDALRAVTRKRTENPKTVLAFYATVLGILLAAGVAAASVMLATGEGVVYVPWILGFCGVVFLLIVGGVFWVGKTDPSKLMLGQVTGEEYAEIQRVQLGDSSTGERIAPLLVADPITIEVLSEDAVGGEAGEH</sequence>
<accession>A0ABQ6JZQ8</accession>
<dbReference type="Proteomes" id="UP001157034">
    <property type="component" value="Unassembled WGS sequence"/>
</dbReference>
<keyword evidence="1" id="KW-0812">Transmembrane</keyword>
<keyword evidence="1" id="KW-0472">Membrane</keyword>
<comment type="caution">
    <text evidence="2">The sequence shown here is derived from an EMBL/GenBank/DDBJ whole genome shotgun (WGS) entry which is preliminary data.</text>
</comment>
<evidence type="ECO:0000256" key="1">
    <source>
        <dbReference type="SAM" id="Phobius"/>
    </source>
</evidence>
<evidence type="ECO:0000313" key="3">
    <source>
        <dbReference type="Proteomes" id="UP001157034"/>
    </source>
</evidence>
<feature type="transmembrane region" description="Helical" evidence="1">
    <location>
        <begin position="21"/>
        <end position="47"/>
    </location>
</feature>
<evidence type="ECO:0000313" key="2">
    <source>
        <dbReference type="EMBL" id="GMA93837.1"/>
    </source>
</evidence>
<dbReference type="EMBL" id="BSVB01000001">
    <property type="protein sequence ID" value="GMA93837.1"/>
    <property type="molecule type" value="Genomic_DNA"/>
</dbReference>
<gene>
    <name evidence="2" type="ORF">GCM10025881_06610</name>
</gene>
<keyword evidence="1" id="KW-1133">Transmembrane helix</keyword>
<organism evidence="2 3">
    <name type="scientific">Pseudolysinimonas kribbensis</name>
    <dbReference type="NCBI Taxonomy" id="433641"/>
    <lineage>
        <taxon>Bacteria</taxon>
        <taxon>Bacillati</taxon>
        <taxon>Actinomycetota</taxon>
        <taxon>Actinomycetes</taxon>
        <taxon>Micrococcales</taxon>
        <taxon>Microbacteriaceae</taxon>
        <taxon>Pseudolysinimonas</taxon>
    </lineage>
</organism>
<feature type="transmembrane region" description="Helical" evidence="1">
    <location>
        <begin position="53"/>
        <end position="75"/>
    </location>
</feature>
<protein>
    <submittedName>
        <fullName evidence="2">Uncharacterized protein</fullName>
    </submittedName>
</protein>
<name>A0ABQ6JZQ8_9MICO</name>